<feature type="domain" description="ABC transporter" evidence="9">
    <location>
        <begin position="1273"/>
        <end position="1508"/>
    </location>
</feature>
<feature type="transmembrane region" description="Helical" evidence="8">
    <location>
        <begin position="130"/>
        <end position="153"/>
    </location>
</feature>
<feature type="transmembrane region" description="Helical" evidence="8">
    <location>
        <begin position="362"/>
        <end position="385"/>
    </location>
</feature>
<protein>
    <submittedName>
        <fullName evidence="11">Oidioi.mRNA.OKI2018_I69.PAR.g8517.t1.cds</fullName>
    </submittedName>
</protein>
<evidence type="ECO:0000256" key="2">
    <source>
        <dbReference type="ARBA" id="ARBA00022448"/>
    </source>
</evidence>
<evidence type="ECO:0000256" key="7">
    <source>
        <dbReference type="ARBA" id="ARBA00023136"/>
    </source>
</evidence>
<dbReference type="PROSITE" id="PS50893">
    <property type="entry name" value="ABC_TRANSPORTER_2"/>
    <property type="match status" value="2"/>
</dbReference>
<evidence type="ECO:0000256" key="3">
    <source>
        <dbReference type="ARBA" id="ARBA00022692"/>
    </source>
</evidence>
<feature type="transmembrane region" description="Helical" evidence="8">
    <location>
        <begin position="917"/>
        <end position="937"/>
    </location>
</feature>
<dbReference type="CDD" id="cd03250">
    <property type="entry name" value="ABCC_MRP_domain1"/>
    <property type="match status" value="1"/>
</dbReference>
<feature type="transmembrane region" description="Helical" evidence="8">
    <location>
        <begin position="100"/>
        <end position="118"/>
    </location>
</feature>
<dbReference type="SUPFAM" id="SSF52540">
    <property type="entry name" value="P-loop containing nucleoside triphosphate hydrolases"/>
    <property type="match status" value="2"/>
</dbReference>
<dbReference type="Pfam" id="PF00005">
    <property type="entry name" value="ABC_tran"/>
    <property type="match status" value="2"/>
</dbReference>
<feature type="transmembrane region" description="Helical" evidence="8">
    <location>
        <begin position="62"/>
        <end position="80"/>
    </location>
</feature>
<dbReference type="CDD" id="cd03244">
    <property type="entry name" value="ABCC_MRP_domain2"/>
    <property type="match status" value="1"/>
</dbReference>
<keyword evidence="3 8" id="KW-0812">Transmembrane</keyword>
<dbReference type="InterPro" id="IPR050173">
    <property type="entry name" value="ABC_transporter_C-like"/>
</dbReference>
<organism evidence="11 12">
    <name type="scientific">Oikopleura dioica</name>
    <name type="common">Tunicate</name>
    <dbReference type="NCBI Taxonomy" id="34765"/>
    <lineage>
        <taxon>Eukaryota</taxon>
        <taxon>Metazoa</taxon>
        <taxon>Chordata</taxon>
        <taxon>Tunicata</taxon>
        <taxon>Appendicularia</taxon>
        <taxon>Copelata</taxon>
        <taxon>Oikopleuridae</taxon>
        <taxon>Oikopleura</taxon>
    </lineage>
</organism>
<feature type="transmembrane region" description="Helical" evidence="8">
    <location>
        <begin position="1074"/>
        <end position="1094"/>
    </location>
</feature>
<feature type="transmembrane region" description="Helical" evidence="8">
    <location>
        <begin position="463"/>
        <end position="481"/>
    </location>
</feature>
<dbReference type="Gene3D" id="1.20.1560.10">
    <property type="entry name" value="ABC transporter type 1, transmembrane domain"/>
    <property type="match status" value="2"/>
</dbReference>
<dbReference type="InterPro" id="IPR003439">
    <property type="entry name" value="ABC_transporter-like_ATP-bd"/>
</dbReference>
<dbReference type="EMBL" id="OU015568">
    <property type="protein sequence ID" value="CAG5076670.1"/>
    <property type="molecule type" value="Genomic_DNA"/>
</dbReference>
<dbReference type="CDD" id="cd18603">
    <property type="entry name" value="ABC_6TM_MRP1_2_3_6_D2_like"/>
    <property type="match status" value="1"/>
</dbReference>
<keyword evidence="4" id="KW-0547">Nucleotide-binding</keyword>
<dbReference type="SUPFAM" id="SSF90123">
    <property type="entry name" value="ABC transporter transmembrane region"/>
    <property type="match status" value="2"/>
</dbReference>
<evidence type="ECO:0000259" key="10">
    <source>
        <dbReference type="PROSITE" id="PS50929"/>
    </source>
</evidence>
<dbReference type="PROSITE" id="PS00211">
    <property type="entry name" value="ABC_TRANSPORTER_1"/>
    <property type="match status" value="2"/>
</dbReference>
<keyword evidence="2" id="KW-0813">Transport</keyword>
<dbReference type="PROSITE" id="PS50929">
    <property type="entry name" value="ABC_TM1F"/>
    <property type="match status" value="2"/>
</dbReference>
<dbReference type="CDD" id="cd18595">
    <property type="entry name" value="ABC_6TM_MRP1_2_3_6_D1_like"/>
    <property type="match status" value="1"/>
</dbReference>
<evidence type="ECO:0000256" key="1">
    <source>
        <dbReference type="ARBA" id="ARBA00004370"/>
    </source>
</evidence>
<dbReference type="InterPro" id="IPR036640">
    <property type="entry name" value="ABC1_TM_sf"/>
</dbReference>
<dbReference type="PANTHER" id="PTHR24223:SF461">
    <property type="entry name" value="ATP-BINDING CASSETTE SUB-FAMILY C MEMBER SUR"/>
    <property type="match status" value="1"/>
</dbReference>
<evidence type="ECO:0000256" key="6">
    <source>
        <dbReference type="ARBA" id="ARBA00022989"/>
    </source>
</evidence>
<gene>
    <name evidence="11" type="ORF">OKIOD_LOCUS75</name>
</gene>
<evidence type="ECO:0000313" key="11">
    <source>
        <dbReference type="EMBL" id="CAG5076670.1"/>
    </source>
</evidence>
<evidence type="ECO:0000313" key="12">
    <source>
        <dbReference type="Proteomes" id="UP001158576"/>
    </source>
</evidence>
<dbReference type="InterPro" id="IPR011527">
    <property type="entry name" value="ABC1_TM_dom"/>
</dbReference>
<keyword evidence="6 8" id="KW-1133">Transmembrane helix</keyword>
<feature type="transmembrane region" description="Helical" evidence="8">
    <location>
        <begin position="29"/>
        <end position="50"/>
    </location>
</feature>
<evidence type="ECO:0000256" key="8">
    <source>
        <dbReference type="SAM" id="Phobius"/>
    </source>
</evidence>
<dbReference type="Proteomes" id="UP001158576">
    <property type="component" value="Chromosome PAR"/>
</dbReference>
<feature type="transmembrane region" description="Helical" evidence="8">
    <location>
        <begin position="993"/>
        <end position="1016"/>
    </location>
</feature>
<proteinExistence type="predicted"/>
<dbReference type="InterPro" id="IPR027417">
    <property type="entry name" value="P-loop_NTPase"/>
</dbReference>
<feature type="domain" description="ABC transmembrane type-1" evidence="10">
    <location>
        <begin position="993"/>
        <end position="1234"/>
    </location>
</feature>
<keyword evidence="12" id="KW-1185">Reference proteome</keyword>
<feature type="domain" description="ABC transporter" evidence="9">
    <location>
        <begin position="637"/>
        <end position="861"/>
    </location>
</feature>
<evidence type="ECO:0000256" key="4">
    <source>
        <dbReference type="ARBA" id="ARBA00022741"/>
    </source>
</evidence>
<keyword evidence="5" id="KW-0067">ATP-binding</keyword>
<feature type="transmembrane region" description="Helical" evidence="8">
    <location>
        <begin position="543"/>
        <end position="566"/>
    </location>
</feature>
<dbReference type="Pfam" id="PF00664">
    <property type="entry name" value="ABC_membrane"/>
    <property type="match status" value="2"/>
</dbReference>
<accession>A0ABN7RJV9</accession>
<sequence>MWCSESGWQTIEGASGQWAGACEYHQNQLLIGAATILVSPVLFLVAVKFFASIRKKNQTPSVLLYLRLFVSVALVILSWSESILSVIDYNKDGYAEDLALLGPVLYSLVPFSTIFILWESKKTTKDGNGLVLLLFFVSFIGFFPTFITAGHYFNSPEAVHDSIVLQRSLKFAVWQETLLLIGMVLHLVPNNLNPCAKYSEASENAWEEEASLPSRIFFHWYGRIMGVTDKPLEMDDLPKVPEHLKSDKEHDRFCESWEAAEASWTFIAPIKSKKDALLDEKKSKINTKPEDAEESDLPVEGTKVMQKGLLKVMVKAYWKPALMAACFKFLHDALSFINPQVLKMFIRWISVCAESTSIQEGVLLALLLFVVSTVQTLLLHQYFWVGSNAGLKVKNSITSFLYQKSLNISSQARGMFTHGEIVNMMTVDAQKFQDIFTYIHMIWSGPLQIGLSLYFLWQELGAAIFSGIAVMILLIPANAFVGKKIGEIMRALMQTKDKRMKTISELVTAIKTVKLYAWEVFFASWIDEIRQKELDQMWKRAKVAVFMSLTWSVSPFFITIAAFATYVLRDPVNNVLTPEKAFVSIMYFNLLRFPMQMFPMMLMQVIEARVSVTRLQNYFNLPELKDSEKTPGKSGTVKIENGSFTWKKSEGATLEDISIDIKKGELVGIVGHIGSGKSSLISAMLNEMDQLGGSVALAGTVAYVPQDAWLQNATLKDNIIFGKQLDEAYYKKCVAAASLRDDLDILQSGDQTEIGEKGINLSGGQKQRVSLARAAYSNPDIILFDDPLSAVDPHVGKEIFTNLIGRESILKSKTRVLATHATQFLPMCDRVVLLSKGKILDIGKYEDIWARNPEFHMILKADSSATEKKAEEIEAPTKSKLSVKESKDKALDGKITEKEESKSGTIDFSVLRKYLEAFGMFQFFFAMLMNTIRYGFWLGENLWLADWSDSTKPANGTVEECVTRYRRETDIFESAKDLMVDDPEEPLSIGVRLGVYGGFGIVQSVFVIVVALSFSLGGIKASRGIHDQVIQSILRFPLSFYDKTPSGRIINRVGKDIDVVDAQLIRTLEMWTHCFLRVLFGVFAIVSGSVWYLVFLPFFGIVYFKIQRIFVATTRQLKRIESVSKSPIYNHFGESIHGASTIRAYRYKSRFQSHNFKLIDQNNQANYYGSIIAYRWLAVRLEILSHLLVLTAALIFVWAKEHTTAGKVGFALSTALGMSQTLNWAVRQTSDLENHAVAVERLLEYTDKDEFPHEAEWEGKDKLLESWPDKGELKMENFSLRYRKNLPPALDDLSITIKGGEKIGICGRTGSGKSTFVLSLFRLVEAEEKSSFIIDGVDCREIGLHDLRKKLTIIPQEATLFSATLRKNLDPFGEYSDADIWRAIELSHLKGFTDTLAKGLDHEIAEGGGNLSAGQRQLVCLARALLRKTKFLILDEATASVDNETDQLVQTTIRKEFKDCTILAVAHRIDTIDDSDKILVMDKGKIAEFDSPTALKAIDGGIYSELFKASGSHEASS</sequence>
<dbReference type="InterPro" id="IPR003593">
    <property type="entry name" value="AAA+_ATPase"/>
</dbReference>
<keyword evidence="7 8" id="KW-0472">Membrane</keyword>
<comment type="subcellular location">
    <subcellularLocation>
        <location evidence="1">Membrane</location>
    </subcellularLocation>
</comment>
<dbReference type="Gene3D" id="3.40.50.300">
    <property type="entry name" value="P-loop containing nucleotide triphosphate hydrolases"/>
    <property type="match status" value="2"/>
</dbReference>
<dbReference type="InterPro" id="IPR017871">
    <property type="entry name" value="ABC_transporter-like_CS"/>
</dbReference>
<dbReference type="SMART" id="SM00382">
    <property type="entry name" value="AAA"/>
    <property type="match status" value="2"/>
</dbReference>
<feature type="domain" description="ABC transmembrane type-1" evidence="10">
    <location>
        <begin position="322"/>
        <end position="607"/>
    </location>
</feature>
<reference evidence="11 12" key="1">
    <citation type="submission" date="2021-04" db="EMBL/GenBank/DDBJ databases">
        <authorList>
            <person name="Bliznina A."/>
        </authorList>
    </citation>
    <scope>NUCLEOTIDE SEQUENCE [LARGE SCALE GENOMIC DNA]</scope>
</reference>
<evidence type="ECO:0000259" key="9">
    <source>
        <dbReference type="PROSITE" id="PS50893"/>
    </source>
</evidence>
<evidence type="ECO:0000256" key="5">
    <source>
        <dbReference type="ARBA" id="ARBA00022840"/>
    </source>
</evidence>
<name>A0ABN7RJV9_OIKDI</name>
<dbReference type="PANTHER" id="PTHR24223">
    <property type="entry name" value="ATP-BINDING CASSETTE SUB-FAMILY C"/>
    <property type="match status" value="1"/>
</dbReference>